<keyword evidence="3" id="KW-1185">Reference proteome</keyword>
<gene>
    <name evidence="2" type="ORF">BDQ94DRAFT_136211</name>
</gene>
<reference evidence="2 3" key="1">
    <citation type="submission" date="2018-07" db="EMBL/GenBank/DDBJ databases">
        <title>The genomes of Aspergillus section Nigri reveals drivers in fungal speciation.</title>
        <authorList>
            <consortium name="DOE Joint Genome Institute"/>
            <person name="Vesth T.C."/>
            <person name="Nybo J."/>
            <person name="Theobald S."/>
            <person name="Brandl J."/>
            <person name="Frisvad J.C."/>
            <person name="Nielsen K.F."/>
            <person name="Lyhne E.K."/>
            <person name="Kogle M.E."/>
            <person name="Kuo A."/>
            <person name="Riley R."/>
            <person name="Clum A."/>
            <person name="Nolan M."/>
            <person name="Lipzen A."/>
            <person name="Salamov A."/>
            <person name="Henrissat B."/>
            <person name="Wiebenga A."/>
            <person name="De vries R.P."/>
            <person name="Grigoriev I.V."/>
            <person name="Mortensen U.H."/>
            <person name="Andersen M.R."/>
            <person name="Baker S.E."/>
        </authorList>
    </citation>
    <scope>NUCLEOTIDE SEQUENCE [LARGE SCALE GENOMIC DNA]</scope>
    <source>
        <strain evidence="2 3">CBS 139.54b</strain>
    </source>
</reference>
<evidence type="ECO:0000313" key="3">
    <source>
        <dbReference type="Proteomes" id="UP000253729"/>
    </source>
</evidence>
<accession>A0A3F3QDW7</accession>
<name>A0A3F3QDW7_9EURO</name>
<evidence type="ECO:0000313" key="2">
    <source>
        <dbReference type="EMBL" id="RDH37337.1"/>
    </source>
</evidence>
<protein>
    <submittedName>
        <fullName evidence="2">Uncharacterized protein</fullName>
    </submittedName>
</protein>
<dbReference type="EMBL" id="KZ852035">
    <property type="protein sequence ID" value="RDH37337.1"/>
    <property type="molecule type" value="Genomic_DNA"/>
</dbReference>
<feature type="region of interest" description="Disordered" evidence="1">
    <location>
        <begin position="87"/>
        <end position="106"/>
    </location>
</feature>
<dbReference type="Proteomes" id="UP000253729">
    <property type="component" value="Unassembled WGS sequence"/>
</dbReference>
<organism evidence="2 3">
    <name type="scientific">Aspergillus welwitschiae</name>
    <dbReference type="NCBI Taxonomy" id="1341132"/>
    <lineage>
        <taxon>Eukaryota</taxon>
        <taxon>Fungi</taxon>
        <taxon>Dikarya</taxon>
        <taxon>Ascomycota</taxon>
        <taxon>Pezizomycotina</taxon>
        <taxon>Eurotiomycetes</taxon>
        <taxon>Eurotiomycetidae</taxon>
        <taxon>Eurotiales</taxon>
        <taxon>Aspergillaceae</taxon>
        <taxon>Aspergillus</taxon>
        <taxon>Aspergillus subgen. Circumdati</taxon>
    </lineage>
</organism>
<dbReference type="AlphaFoldDB" id="A0A3F3QDW7"/>
<dbReference type="GeneID" id="38133176"/>
<evidence type="ECO:0000256" key="1">
    <source>
        <dbReference type="SAM" id="MobiDB-lite"/>
    </source>
</evidence>
<sequence length="106" mass="11983">MSLLRPGMPDRLRIPEGGVRVWRVLLQPKACNRAWPVATCWLDLSLHLATLRWHVRRLPETPLAQMYHVSCLLVLLLTAIGAWRTSGQGETPVVNHKSCLSDPRTP</sequence>
<dbReference type="RefSeq" id="XP_026630359.1">
    <property type="nucleotide sequence ID" value="XM_026764820.1"/>
</dbReference>
<proteinExistence type="predicted"/>